<dbReference type="RefSeq" id="WP_343754385.1">
    <property type="nucleotide sequence ID" value="NZ_BAAACW010000054.1"/>
</dbReference>
<sequence length="415" mass="48923">MNISHMVKQWVNYHEEKQHKYGTIVLVLLGLAFVLADWSLYYFSFAEFIIMAILPILFVVGQLRLNKCQIQTISLIIGLIIFHAFLRDLLNIEPYFYRTTLQASIKLIFYLFVVTFFYNYIKRNSFEERFLIINNILAILVITVGLYIVFSIYNNHEYPYRFLWSFTRDDYKSYYFSGNSDFIRMRSIFSEPAHLGHYLLIVLAANLSFFKVTLKNVSIIIILSLGVFLTFSYSMVITLFIVLSIFLLKNMNIVNLNKVYLLISILTISVMLFIFRDYIYETFIQRTINIISGTDGSAYNRLVQSWMYVERHKWWIGNGINHTPVITNNFAYMLSDLGLFGLIPFIILNIWIFKNSVILGTLFLMLNISRGSYLGPSFWFLLLFILIYMNRKKDTDIKNGSVKSFMKNTRKIREK</sequence>
<organism evidence="2 3">
    <name type="scientific">Alkalibacterium iburiense</name>
    <dbReference type="NCBI Taxonomy" id="290589"/>
    <lineage>
        <taxon>Bacteria</taxon>
        <taxon>Bacillati</taxon>
        <taxon>Bacillota</taxon>
        <taxon>Bacilli</taxon>
        <taxon>Lactobacillales</taxon>
        <taxon>Carnobacteriaceae</taxon>
        <taxon>Alkalibacterium</taxon>
    </lineage>
</organism>
<feature type="transmembrane region" description="Helical" evidence="1">
    <location>
        <begin position="373"/>
        <end position="389"/>
    </location>
</feature>
<feature type="transmembrane region" description="Helical" evidence="1">
    <location>
        <begin position="130"/>
        <end position="153"/>
    </location>
</feature>
<feature type="transmembrane region" description="Helical" evidence="1">
    <location>
        <begin position="195"/>
        <end position="214"/>
    </location>
</feature>
<evidence type="ECO:0000313" key="3">
    <source>
        <dbReference type="Proteomes" id="UP001501166"/>
    </source>
</evidence>
<feature type="transmembrane region" description="Helical" evidence="1">
    <location>
        <begin position="221"/>
        <end position="247"/>
    </location>
</feature>
<feature type="transmembrane region" description="Helical" evidence="1">
    <location>
        <begin position="96"/>
        <end position="118"/>
    </location>
</feature>
<accession>A0ABP3GYV2</accession>
<protein>
    <submittedName>
        <fullName evidence="2">Uncharacterized protein</fullName>
    </submittedName>
</protein>
<feature type="transmembrane region" description="Helical" evidence="1">
    <location>
        <begin position="72"/>
        <end position="90"/>
    </location>
</feature>
<dbReference type="EMBL" id="BAAACW010000054">
    <property type="protein sequence ID" value="GAA0358237.1"/>
    <property type="molecule type" value="Genomic_DNA"/>
</dbReference>
<reference evidence="3" key="1">
    <citation type="journal article" date="2019" name="Int. J. Syst. Evol. Microbiol.">
        <title>The Global Catalogue of Microorganisms (GCM) 10K type strain sequencing project: providing services to taxonomists for standard genome sequencing and annotation.</title>
        <authorList>
            <consortium name="The Broad Institute Genomics Platform"/>
            <consortium name="The Broad Institute Genome Sequencing Center for Infectious Disease"/>
            <person name="Wu L."/>
            <person name="Ma J."/>
        </authorList>
    </citation>
    <scope>NUCLEOTIDE SEQUENCE [LARGE SCALE GENOMIC DNA]</scope>
    <source>
        <strain evidence="3">JCM 12662</strain>
    </source>
</reference>
<evidence type="ECO:0000256" key="1">
    <source>
        <dbReference type="SAM" id="Phobius"/>
    </source>
</evidence>
<keyword evidence="1" id="KW-0812">Transmembrane</keyword>
<gene>
    <name evidence="2" type="ORF">GCM10008932_08690</name>
</gene>
<feature type="transmembrane region" description="Helical" evidence="1">
    <location>
        <begin position="330"/>
        <end position="353"/>
    </location>
</feature>
<feature type="transmembrane region" description="Helical" evidence="1">
    <location>
        <begin position="42"/>
        <end position="60"/>
    </location>
</feature>
<keyword evidence="1" id="KW-1133">Transmembrane helix</keyword>
<proteinExistence type="predicted"/>
<evidence type="ECO:0000313" key="2">
    <source>
        <dbReference type="EMBL" id="GAA0358237.1"/>
    </source>
</evidence>
<keyword evidence="3" id="KW-1185">Reference proteome</keyword>
<feature type="transmembrane region" description="Helical" evidence="1">
    <location>
        <begin position="21"/>
        <end position="36"/>
    </location>
</feature>
<keyword evidence="1" id="KW-0472">Membrane</keyword>
<name>A0ABP3GYV2_9LACT</name>
<dbReference type="Proteomes" id="UP001501166">
    <property type="component" value="Unassembled WGS sequence"/>
</dbReference>
<comment type="caution">
    <text evidence="2">The sequence shown here is derived from an EMBL/GenBank/DDBJ whole genome shotgun (WGS) entry which is preliminary data.</text>
</comment>
<feature type="transmembrane region" description="Helical" evidence="1">
    <location>
        <begin position="259"/>
        <end position="279"/>
    </location>
</feature>